<proteinExistence type="predicted"/>
<gene>
    <name evidence="2" type="ORF">PXEA_LOCUS28266</name>
</gene>
<dbReference type="AlphaFoldDB" id="A0A448XEF3"/>
<dbReference type="Proteomes" id="UP000784294">
    <property type="component" value="Unassembled WGS sequence"/>
</dbReference>
<comment type="caution">
    <text evidence="2">The sequence shown here is derived from an EMBL/GenBank/DDBJ whole genome shotgun (WGS) entry which is preliminary data.</text>
</comment>
<feature type="compositionally biased region" description="Basic and acidic residues" evidence="1">
    <location>
        <begin position="91"/>
        <end position="105"/>
    </location>
</feature>
<dbReference type="EMBL" id="CAAALY010248486">
    <property type="protein sequence ID" value="VEL34826.1"/>
    <property type="molecule type" value="Genomic_DNA"/>
</dbReference>
<feature type="compositionally biased region" description="Basic and acidic residues" evidence="1">
    <location>
        <begin position="41"/>
        <end position="78"/>
    </location>
</feature>
<feature type="region of interest" description="Disordered" evidence="1">
    <location>
        <begin position="1"/>
        <end position="153"/>
    </location>
</feature>
<reference evidence="2" key="1">
    <citation type="submission" date="2018-11" db="EMBL/GenBank/DDBJ databases">
        <authorList>
            <consortium name="Pathogen Informatics"/>
        </authorList>
    </citation>
    <scope>NUCLEOTIDE SEQUENCE</scope>
</reference>
<evidence type="ECO:0000256" key="1">
    <source>
        <dbReference type="SAM" id="MobiDB-lite"/>
    </source>
</evidence>
<protein>
    <submittedName>
        <fullName evidence="2">Uncharacterized protein</fullName>
    </submittedName>
</protein>
<sequence length="153" mass="17445">MLPSSSDRIRTVETQAKDGLAAVENQEWTARNGIRSPGARSVERDWTEANEYAERNRQRREEDKTKDQQPLEPDRRAPAESTGRSSYESLCHAERTSDWEGERRAQQRVSAAGLDEQREEELRSKQMSQQLQKRLASSGRKSLDSDNDLPGGE</sequence>
<evidence type="ECO:0000313" key="2">
    <source>
        <dbReference type="EMBL" id="VEL34826.1"/>
    </source>
</evidence>
<keyword evidence="3" id="KW-1185">Reference proteome</keyword>
<organism evidence="2 3">
    <name type="scientific">Protopolystoma xenopodis</name>
    <dbReference type="NCBI Taxonomy" id="117903"/>
    <lineage>
        <taxon>Eukaryota</taxon>
        <taxon>Metazoa</taxon>
        <taxon>Spiralia</taxon>
        <taxon>Lophotrochozoa</taxon>
        <taxon>Platyhelminthes</taxon>
        <taxon>Monogenea</taxon>
        <taxon>Polyopisthocotylea</taxon>
        <taxon>Polystomatidea</taxon>
        <taxon>Polystomatidae</taxon>
        <taxon>Protopolystoma</taxon>
    </lineage>
</organism>
<name>A0A448XEF3_9PLAT</name>
<evidence type="ECO:0000313" key="3">
    <source>
        <dbReference type="Proteomes" id="UP000784294"/>
    </source>
</evidence>
<accession>A0A448XEF3</accession>